<gene>
    <name evidence="1" type="ORF">BV25DRAFT_1796272</name>
</gene>
<protein>
    <submittedName>
        <fullName evidence="1">Alpha/beta-hydrolase</fullName>
    </submittedName>
</protein>
<dbReference type="Proteomes" id="UP000814140">
    <property type="component" value="Unassembled WGS sequence"/>
</dbReference>
<organism evidence="1 2">
    <name type="scientific">Artomyces pyxidatus</name>
    <dbReference type="NCBI Taxonomy" id="48021"/>
    <lineage>
        <taxon>Eukaryota</taxon>
        <taxon>Fungi</taxon>
        <taxon>Dikarya</taxon>
        <taxon>Basidiomycota</taxon>
        <taxon>Agaricomycotina</taxon>
        <taxon>Agaricomycetes</taxon>
        <taxon>Russulales</taxon>
        <taxon>Auriscalpiaceae</taxon>
        <taxon>Artomyces</taxon>
    </lineage>
</organism>
<feature type="non-terminal residue" evidence="1">
    <location>
        <position position="1"/>
    </location>
</feature>
<reference evidence="1" key="2">
    <citation type="journal article" date="2022" name="New Phytol.">
        <title>Evolutionary transition to the ectomycorrhizal habit in the genomes of a hyperdiverse lineage of mushroom-forming fungi.</title>
        <authorList>
            <person name="Looney B."/>
            <person name="Miyauchi S."/>
            <person name="Morin E."/>
            <person name="Drula E."/>
            <person name="Courty P.E."/>
            <person name="Kohler A."/>
            <person name="Kuo A."/>
            <person name="LaButti K."/>
            <person name="Pangilinan J."/>
            <person name="Lipzen A."/>
            <person name="Riley R."/>
            <person name="Andreopoulos W."/>
            <person name="He G."/>
            <person name="Johnson J."/>
            <person name="Nolan M."/>
            <person name="Tritt A."/>
            <person name="Barry K.W."/>
            <person name="Grigoriev I.V."/>
            <person name="Nagy L.G."/>
            <person name="Hibbett D."/>
            <person name="Henrissat B."/>
            <person name="Matheny P.B."/>
            <person name="Labbe J."/>
            <person name="Martin F.M."/>
        </authorList>
    </citation>
    <scope>NUCLEOTIDE SEQUENCE</scope>
    <source>
        <strain evidence="1">HHB10654</strain>
    </source>
</reference>
<evidence type="ECO:0000313" key="1">
    <source>
        <dbReference type="EMBL" id="KAI0066732.1"/>
    </source>
</evidence>
<evidence type="ECO:0000313" key="2">
    <source>
        <dbReference type="Proteomes" id="UP000814140"/>
    </source>
</evidence>
<proteinExistence type="predicted"/>
<sequence>VLAGSPGDCCIKTVQHVGTPKGSEETIGGVNTYVARPPGPAQDHYDHVILYFSDVYGPLYINSRLLMDFYASKGYLVLGVDYFEGDDISLSLKNKGFNFMKWVTPKRARASELVPRWLQAAKSRYGYCFGAQDVMNCAASDWLADGAMAHPSLLREEHFTTVKKPLFLSCAQLDNLFPMASRHRAEEILYEKKAEHHFQVFSNVAHGFAVRGNPDVPLERWAKEQSASSIVAWFDRFCK</sequence>
<accession>A0ACB8TE87</accession>
<comment type="caution">
    <text evidence="1">The sequence shown here is derived from an EMBL/GenBank/DDBJ whole genome shotgun (WGS) entry which is preliminary data.</text>
</comment>
<name>A0ACB8TE87_9AGAM</name>
<dbReference type="EMBL" id="MU277192">
    <property type="protein sequence ID" value="KAI0066732.1"/>
    <property type="molecule type" value="Genomic_DNA"/>
</dbReference>
<reference evidence="1" key="1">
    <citation type="submission" date="2021-03" db="EMBL/GenBank/DDBJ databases">
        <authorList>
            <consortium name="DOE Joint Genome Institute"/>
            <person name="Ahrendt S."/>
            <person name="Looney B.P."/>
            <person name="Miyauchi S."/>
            <person name="Morin E."/>
            <person name="Drula E."/>
            <person name="Courty P.E."/>
            <person name="Chicoki N."/>
            <person name="Fauchery L."/>
            <person name="Kohler A."/>
            <person name="Kuo A."/>
            <person name="Labutti K."/>
            <person name="Pangilinan J."/>
            <person name="Lipzen A."/>
            <person name="Riley R."/>
            <person name="Andreopoulos W."/>
            <person name="He G."/>
            <person name="Johnson J."/>
            <person name="Barry K.W."/>
            <person name="Grigoriev I.V."/>
            <person name="Nagy L."/>
            <person name="Hibbett D."/>
            <person name="Henrissat B."/>
            <person name="Matheny P.B."/>
            <person name="Labbe J."/>
            <person name="Martin F."/>
        </authorList>
    </citation>
    <scope>NUCLEOTIDE SEQUENCE</scope>
    <source>
        <strain evidence="1">HHB10654</strain>
    </source>
</reference>
<keyword evidence="2" id="KW-1185">Reference proteome</keyword>